<proteinExistence type="predicted"/>
<keyword evidence="3" id="KW-1185">Reference proteome</keyword>
<dbReference type="RefSeq" id="WP_168770481.1">
    <property type="nucleotide sequence ID" value="NZ_FXZK01000001.1"/>
</dbReference>
<evidence type="ECO:0000256" key="1">
    <source>
        <dbReference type="SAM" id="MobiDB-lite"/>
    </source>
</evidence>
<evidence type="ECO:0000313" key="3">
    <source>
        <dbReference type="Proteomes" id="UP000201613"/>
    </source>
</evidence>
<protein>
    <submittedName>
        <fullName evidence="2">Uncharacterized protein</fullName>
    </submittedName>
</protein>
<dbReference type="AlphaFoldDB" id="A0A238LE62"/>
<evidence type="ECO:0000313" key="2">
    <source>
        <dbReference type="EMBL" id="SMY07220.1"/>
    </source>
</evidence>
<reference evidence="3" key="1">
    <citation type="submission" date="2017-05" db="EMBL/GenBank/DDBJ databases">
        <authorList>
            <person name="Rodrigo-Torres L."/>
            <person name="Arahal R. D."/>
            <person name="Lucena T."/>
        </authorList>
    </citation>
    <scope>NUCLEOTIDE SEQUENCE [LARGE SCALE GENOMIC DNA]</scope>
    <source>
        <strain evidence="3">CECT 8899</strain>
    </source>
</reference>
<name>A0A238LE62_9RHOB</name>
<sequence length="52" mass="5957">MLTILGDALNVAIRRRATPLPEHRWADRYTPGHRRTDTHAAKTAPTLRDLPR</sequence>
<feature type="region of interest" description="Disordered" evidence="1">
    <location>
        <begin position="24"/>
        <end position="52"/>
    </location>
</feature>
<dbReference type="EMBL" id="FXZK01000001">
    <property type="protein sequence ID" value="SMY07220.1"/>
    <property type="molecule type" value="Genomic_DNA"/>
</dbReference>
<organism evidence="2 3">
    <name type="scientific">Flavimaricola marinus</name>
    <dbReference type="NCBI Taxonomy" id="1819565"/>
    <lineage>
        <taxon>Bacteria</taxon>
        <taxon>Pseudomonadati</taxon>
        <taxon>Pseudomonadota</taxon>
        <taxon>Alphaproteobacteria</taxon>
        <taxon>Rhodobacterales</taxon>
        <taxon>Paracoccaceae</taxon>
        <taxon>Flavimaricola</taxon>
    </lineage>
</organism>
<accession>A0A238LE62</accession>
<gene>
    <name evidence="2" type="ORF">LOM8899_01352</name>
</gene>
<dbReference type="Proteomes" id="UP000201613">
    <property type="component" value="Unassembled WGS sequence"/>
</dbReference>